<dbReference type="Gene3D" id="1.10.1740.10">
    <property type="match status" value="1"/>
</dbReference>
<dbReference type="InterPro" id="IPR007627">
    <property type="entry name" value="RNA_pol_sigma70_r2"/>
</dbReference>
<dbReference type="SUPFAM" id="SSF88946">
    <property type="entry name" value="Sigma2 domain of RNA polymerase sigma factors"/>
    <property type="match status" value="1"/>
</dbReference>
<organism evidence="7 8">
    <name type="scientific">Mucilaginibacter conchicola</name>
    <dbReference type="NCBI Taxonomy" id="2303333"/>
    <lineage>
        <taxon>Bacteria</taxon>
        <taxon>Pseudomonadati</taxon>
        <taxon>Bacteroidota</taxon>
        <taxon>Sphingobacteriia</taxon>
        <taxon>Sphingobacteriales</taxon>
        <taxon>Sphingobacteriaceae</taxon>
        <taxon>Mucilaginibacter</taxon>
    </lineage>
</organism>
<evidence type="ECO:0000313" key="8">
    <source>
        <dbReference type="Proteomes" id="UP000264217"/>
    </source>
</evidence>
<keyword evidence="8" id="KW-1185">Reference proteome</keyword>
<keyword evidence="4" id="KW-0804">Transcription</keyword>
<gene>
    <name evidence="7" type="ORF">D0C36_08910</name>
</gene>
<feature type="domain" description="RNA polymerase sigma-70 region 2" evidence="5">
    <location>
        <begin position="25"/>
        <end position="92"/>
    </location>
</feature>
<evidence type="ECO:0000256" key="2">
    <source>
        <dbReference type="ARBA" id="ARBA00023015"/>
    </source>
</evidence>
<keyword evidence="2" id="KW-0805">Transcription regulation</keyword>
<dbReference type="OrthoDB" id="1491902at2"/>
<dbReference type="NCBIfam" id="TIGR02937">
    <property type="entry name" value="sigma70-ECF"/>
    <property type="match status" value="1"/>
</dbReference>
<dbReference type="Pfam" id="PF08281">
    <property type="entry name" value="Sigma70_r4_2"/>
    <property type="match status" value="1"/>
</dbReference>
<sequence>MKTIALDACIAACKKGDRRAQELVYKHFAAQMFGICRRYTQNTMEAEDILQEAFVKVFTKINLYTGDGSFEGWVRRIIVNTALTTYRNNQRRIKTSDLESCEYAVMNYSQTEDADATAHLYNSINMLPQSYRMPFNLFAIEGYSHHEIAEMMGISVMQSRTTVCRARMALRKSLSLGESYSSRDRELIPA</sequence>
<reference evidence="7 8" key="1">
    <citation type="submission" date="2018-08" db="EMBL/GenBank/DDBJ databases">
        <title>Mucilaginibacter sp. MYSH2.</title>
        <authorList>
            <person name="Seo T."/>
        </authorList>
    </citation>
    <scope>NUCLEOTIDE SEQUENCE [LARGE SCALE GENOMIC DNA]</scope>
    <source>
        <strain evidence="7 8">MYSH2</strain>
    </source>
</reference>
<dbReference type="Proteomes" id="UP000264217">
    <property type="component" value="Unassembled WGS sequence"/>
</dbReference>
<dbReference type="EMBL" id="QWDC01000001">
    <property type="protein sequence ID" value="RFZ95619.1"/>
    <property type="molecule type" value="Genomic_DNA"/>
</dbReference>
<dbReference type="GO" id="GO:0006352">
    <property type="term" value="P:DNA-templated transcription initiation"/>
    <property type="evidence" value="ECO:0007669"/>
    <property type="project" value="InterPro"/>
</dbReference>
<dbReference type="InterPro" id="IPR013324">
    <property type="entry name" value="RNA_pol_sigma_r3/r4-like"/>
</dbReference>
<evidence type="ECO:0000256" key="1">
    <source>
        <dbReference type="ARBA" id="ARBA00010641"/>
    </source>
</evidence>
<dbReference type="GO" id="GO:0003677">
    <property type="term" value="F:DNA binding"/>
    <property type="evidence" value="ECO:0007669"/>
    <property type="project" value="InterPro"/>
</dbReference>
<name>A0A372P125_9SPHI</name>
<feature type="domain" description="RNA polymerase sigma factor 70 region 4 type 2" evidence="6">
    <location>
        <begin position="120"/>
        <end position="170"/>
    </location>
</feature>
<evidence type="ECO:0000259" key="5">
    <source>
        <dbReference type="Pfam" id="PF04542"/>
    </source>
</evidence>
<dbReference type="InterPro" id="IPR036388">
    <property type="entry name" value="WH-like_DNA-bd_sf"/>
</dbReference>
<dbReference type="InterPro" id="IPR014284">
    <property type="entry name" value="RNA_pol_sigma-70_dom"/>
</dbReference>
<protein>
    <submittedName>
        <fullName evidence="7">Sigma-70 family RNA polymerase sigma factor</fullName>
    </submittedName>
</protein>
<dbReference type="AlphaFoldDB" id="A0A372P125"/>
<evidence type="ECO:0000256" key="4">
    <source>
        <dbReference type="ARBA" id="ARBA00023163"/>
    </source>
</evidence>
<evidence type="ECO:0000259" key="6">
    <source>
        <dbReference type="Pfam" id="PF08281"/>
    </source>
</evidence>
<proteinExistence type="inferred from homology"/>
<dbReference type="InterPro" id="IPR013325">
    <property type="entry name" value="RNA_pol_sigma_r2"/>
</dbReference>
<dbReference type="SUPFAM" id="SSF88659">
    <property type="entry name" value="Sigma3 and sigma4 domains of RNA polymerase sigma factors"/>
    <property type="match status" value="1"/>
</dbReference>
<evidence type="ECO:0000256" key="3">
    <source>
        <dbReference type="ARBA" id="ARBA00023082"/>
    </source>
</evidence>
<comment type="similarity">
    <text evidence="1">Belongs to the sigma-70 factor family. ECF subfamily.</text>
</comment>
<dbReference type="InterPro" id="IPR013249">
    <property type="entry name" value="RNA_pol_sigma70_r4_t2"/>
</dbReference>
<accession>A0A372P125</accession>
<dbReference type="PANTHER" id="PTHR43133:SF46">
    <property type="entry name" value="RNA POLYMERASE SIGMA-70 FACTOR ECF SUBFAMILY"/>
    <property type="match status" value="1"/>
</dbReference>
<dbReference type="PANTHER" id="PTHR43133">
    <property type="entry name" value="RNA POLYMERASE ECF-TYPE SIGMA FACTO"/>
    <property type="match status" value="1"/>
</dbReference>
<dbReference type="Pfam" id="PF04542">
    <property type="entry name" value="Sigma70_r2"/>
    <property type="match status" value="1"/>
</dbReference>
<comment type="caution">
    <text evidence="7">The sequence shown here is derived from an EMBL/GenBank/DDBJ whole genome shotgun (WGS) entry which is preliminary data.</text>
</comment>
<dbReference type="GO" id="GO:0016987">
    <property type="term" value="F:sigma factor activity"/>
    <property type="evidence" value="ECO:0007669"/>
    <property type="project" value="UniProtKB-KW"/>
</dbReference>
<evidence type="ECO:0000313" key="7">
    <source>
        <dbReference type="EMBL" id="RFZ95619.1"/>
    </source>
</evidence>
<dbReference type="RefSeq" id="WP_117391169.1">
    <property type="nucleotide sequence ID" value="NZ_QWDC01000001.1"/>
</dbReference>
<dbReference type="InterPro" id="IPR039425">
    <property type="entry name" value="RNA_pol_sigma-70-like"/>
</dbReference>
<keyword evidence="3" id="KW-0731">Sigma factor</keyword>
<dbReference type="Gene3D" id="1.10.10.10">
    <property type="entry name" value="Winged helix-like DNA-binding domain superfamily/Winged helix DNA-binding domain"/>
    <property type="match status" value="1"/>
</dbReference>